<organism evidence="1 2">
    <name type="scientific">Colocasia esculenta</name>
    <name type="common">Wild taro</name>
    <name type="synonym">Arum esculentum</name>
    <dbReference type="NCBI Taxonomy" id="4460"/>
    <lineage>
        <taxon>Eukaryota</taxon>
        <taxon>Viridiplantae</taxon>
        <taxon>Streptophyta</taxon>
        <taxon>Embryophyta</taxon>
        <taxon>Tracheophyta</taxon>
        <taxon>Spermatophyta</taxon>
        <taxon>Magnoliopsida</taxon>
        <taxon>Liliopsida</taxon>
        <taxon>Araceae</taxon>
        <taxon>Aroideae</taxon>
        <taxon>Colocasieae</taxon>
        <taxon>Colocasia</taxon>
    </lineage>
</organism>
<evidence type="ECO:0000313" key="1">
    <source>
        <dbReference type="EMBL" id="MQL77287.1"/>
    </source>
</evidence>
<sequence>MYCDYCYLHNIPEVQLGQFRQAIHDLSSRVAHTEPLCIDFATLVISDVVFLPPLHSLIMDSSVGTLMFERAAQVMARLSVQEGRNLAFHRFVFKQYLQGYLKVDVRAPILYECERLSPANWEKRYTLSAQQLQELNTSQARSHQPLLTPAEFLDVNSLHLVWDSFLKWEEWYRVFLELKKEFRQHQISYPFKITQFLQFASFGCFISYKLFPSVVKEDLVGSTVCLSLRVEGGPGVGAPLAFHRFLFREYHRGFIKSDVLAPLLFEAERHFPSDWEKNYHQATQQLVNLNLSLSRSNKPTLSAEQFVDLNCINLVQDTFAIWVERSTNLYRSSLSEDDYANFIEAQRQLHIKSLLPDMGPSYNISWGAFKNYFEEQKLQA</sequence>
<comment type="caution">
    <text evidence="1">The sequence shown here is derived from an EMBL/GenBank/DDBJ whole genome shotgun (WGS) entry which is preliminary data.</text>
</comment>
<gene>
    <name evidence="1" type="ORF">Taro_009699</name>
</gene>
<name>A0A843U5J0_COLES</name>
<reference evidence="1" key="1">
    <citation type="submission" date="2017-07" db="EMBL/GenBank/DDBJ databases">
        <title>Taro Niue Genome Assembly and Annotation.</title>
        <authorList>
            <person name="Atibalentja N."/>
            <person name="Keating K."/>
            <person name="Fields C.J."/>
        </authorList>
    </citation>
    <scope>NUCLEOTIDE SEQUENCE</scope>
    <source>
        <strain evidence="1">Niue_2</strain>
        <tissue evidence="1">Leaf</tissue>
    </source>
</reference>
<dbReference type="AlphaFoldDB" id="A0A843U5J0"/>
<evidence type="ECO:0000313" key="2">
    <source>
        <dbReference type="Proteomes" id="UP000652761"/>
    </source>
</evidence>
<dbReference type="Proteomes" id="UP000652761">
    <property type="component" value="Unassembled WGS sequence"/>
</dbReference>
<dbReference type="EMBL" id="NMUH01000342">
    <property type="protein sequence ID" value="MQL77287.1"/>
    <property type="molecule type" value="Genomic_DNA"/>
</dbReference>
<proteinExistence type="predicted"/>
<accession>A0A843U5J0</accession>
<keyword evidence="2" id="KW-1185">Reference proteome</keyword>
<protein>
    <submittedName>
        <fullName evidence="1">Uncharacterized protein</fullName>
    </submittedName>
</protein>